<protein>
    <submittedName>
        <fullName evidence="3">ABC transporter substrate-binding protein</fullName>
    </submittedName>
</protein>
<feature type="domain" description="Mce/MlaD" evidence="1">
    <location>
        <begin position="37"/>
        <end position="112"/>
    </location>
</feature>
<feature type="domain" description="Mammalian cell entry C-terminal" evidence="2">
    <location>
        <begin position="120"/>
        <end position="292"/>
    </location>
</feature>
<name>A0A3G9IYC4_9ACTN</name>
<dbReference type="GO" id="GO:0005576">
    <property type="term" value="C:extracellular region"/>
    <property type="evidence" value="ECO:0007669"/>
    <property type="project" value="TreeGrafter"/>
</dbReference>
<dbReference type="NCBIfam" id="TIGR00996">
    <property type="entry name" value="Mtu_fam_mce"/>
    <property type="match status" value="1"/>
</dbReference>
<sequence>MRAAVRVRLLVFVLLGAVAVAYVGGRYAGLTGLLSSNTYKVTIELARSGGLFPRAEVDWRGTTVGRVTDMTVQRTGVLVTIEIGDRWRIPDALVAAVHNRSAVGEQYLELEPTRDGGPFLHDGSRIDQSQTSTPIEDQQLLLALHRLTTSIDTGALRTVVDQAAVALQGSGPDIANLITDWRIILEQANSSLPAQLALLASAHDVLSTQAHLAPVIAGWARDTLTVTRVLSGHAGDLTTILAAGTRAARTLNELATALQTALPPLLAGLVPVAQLLSTRVSGLEETLVALPWALASAQTPGRNGLAHFTFVGTSDPAACQQGYIPPSRWRSALDSTRSAVPPTIGCTQPGAVPRGAASVHGN</sequence>
<proteinExistence type="predicted"/>
<evidence type="ECO:0000313" key="4">
    <source>
        <dbReference type="Proteomes" id="UP000271573"/>
    </source>
</evidence>
<evidence type="ECO:0000259" key="1">
    <source>
        <dbReference type="Pfam" id="PF02470"/>
    </source>
</evidence>
<dbReference type="InterPro" id="IPR052336">
    <property type="entry name" value="MlaD_Phospholipid_Transporter"/>
</dbReference>
<dbReference type="Pfam" id="PF11887">
    <property type="entry name" value="Mce4_CUP1"/>
    <property type="match status" value="1"/>
</dbReference>
<dbReference type="InterPro" id="IPR005693">
    <property type="entry name" value="Mce"/>
</dbReference>
<keyword evidence="4" id="KW-1185">Reference proteome</keyword>
<dbReference type="EMBL" id="AP019307">
    <property type="protein sequence ID" value="BBH15739.1"/>
    <property type="molecule type" value="Genomic_DNA"/>
</dbReference>
<dbReference type="InterPro" id="IPR003399">
    <property type="entry name" value="Mce/MlaD"/>
</dbReference>
<dbReference type="AlphaFoldDB" id="A0A3G9IYC4"/>
<dbReference type="Proteomes" id="UP000271573">
    <property type="component" value="Chromosome"/>
</dbReference>
<accession>A0A3G9IYC4</accession>
<evidence type="ECO:0000259" key="2">
    <source>
        <dbReference type="Pfam" id="PF11887"/>
    </source>
</evidence>
<dbReference type="PANTHER" id="PTHR33371:SF16">
    <property type="entry name" value="MCE-FAMILY PROTEIN MCE3F"/>
    <property type="match status" value="1"/>
</dbReference>
<evidence type="ECO:0000313" key="3">
    <source>
        <dbReference type="EMBL" id="BBH15739.1"/>
    </source>
</evidence>
<dbReference type="RefSeq" id="WP_125565606.1">
    <property type="nucleotide sequence ID" value="NZ_AP019307.1"/>
</dbReference>
<organism evidence="3 4">
    <name type="scientific">Nocardioides baekrokdamisoli</name>
    <dbReference type="NCBI Taxonomy" id="1804624"/>
    <lineage>
        <taxon>Bacteria</taxon>
        <taxon>Bacillati</taxon>
        <taxon>Actinomycetota</taxon>
        <taxon>Actinomycetes</taxon>
        <taxon>Propionibacteriales</taxon>
        <taxon>Nocardioidaceae</taxon>
        <taxon>Nocardioides</taxon>
    </lineage>
</organism>
<gene>
    <name evidence="3" type="ORF">Back2_00260</name>
</gene>
<dbReference type="OrthoDB" id="4741753at2"/>
<dbReference type="InterPro" id="IPR024516">
    <property type="entry name" value="Mce_C"/>
</dbReference>
<dbReference type="KEGG" id="nbe:Back2_00260"/>
<reference evidence="3 4" key="1">
    <citation type="submission" date="2018-11" db="EMBL/GenBank/DDBJ databases">
        <title>Complete genome sequence of Nocardioides baekrokdamisoli strain KCTC 39748.</title>
        <authorList>
            <person name="Kang S.W."/>
            <person name="Lee K.C."/>
            <person name="Kim K.K."/>
            <person name="Kim J.S."/>
            <person name="Kim D.S."/>
            <person name="Ko S.H."/>
            <person name="Yang S.H."/>
            <person name="Shin Y.K."/>
            <person name="Lee J.S."/>
        </authorList>
    </citation>
    <scope>NUCLEOTIDE SEQUENCE [LARGE SCALE GENOMIC DNA]</scope>
    <source>
        <strain evidence="3 4">KCTC 39748</strain>
    </source>
</reference>
<dbReference type="PANTHER" id="PTHR33371">
    <property type="entry name" value="INTERMEMBRANE PHOSPHOLIPID TRANSPORT SYSTEM BINDING PROTEIN MLAD-RELATED"/>
    <property type="match status" value="1"/>
</dbReference>
<dbReference type="Pfam" id="PF02470">
    <property type="entry name" value="MlaD"/>
    <property type="match status" value="1"/>
</dbReference>